<evidence type="ECO:0000256" key="3">
    <source>
        <dbReference type="ARBA" id="ARBA00022741"/>
    </source>
</evidence>
<dbReference type="NCBIfam" id="NF002204">
    <property type="entry name" value="PRK01077.1"/>
    <property type="match status" value="1"/>
</dbReference>
<protein>
    <recommendedName>
        <fullName evidence="7">Cobyrinate a,c-diamide synthase</fullName>
        <ecNumber evidence="7">6.3.5.11</ecNumber>
    </recommendedName>
    <alternativeName>
        <fullName evidence="7">Cobyrinic acid a,c-diamide synthetase</fullName>
    </alternativeName>
</protein>
<feature type="active site" description="Nucleophile" evidence="7">
    <location>
        <position position="329"/>
    </location>
</feature>
<dbReference type="InterPro" id="IPR011698">
    <property type="entry name" value="GATase_3"/>
</dbReference>
<keyword evidence="7" id="KW-0169">Cobalamin biosynthesis</keyword>
<keyword evidence="2 7" id="KW-0436">Ligase</keyword>
<feature type="domain" description="CobQ/CobB/MinD/ParA nucleotide binding" evidence="8">
    <location>
        <begin position="6"/>
        <end position="179"/>
    </location>
</feature>
<evidence type="ECO:0000256" key="7">
    <source>
        <dbReference type="HAMAP-Rule" id="MF_00027"/>
    </source>
</evidence>
<dbReference type="EMBL" id="JABXWD010000097">
    <property type="protein sequence ID" value="MBV6341344.1"/>
    <property type="molecule type" value="Genomic_DNA"/>
</dbReference>
<comment type="function">
    <text evidence="7">Catalyzes the ATP-dependent amidation of the two carboxylate groups at positions a and c of cobyrinate, using either L-glutamine or ammonia as the nitrogen source.</text>
</comment>
<dbReference type="EC" id="6.3.5.11" evidence="7"/>
<dbReference type="PANTHER" id="PTHR43873">
    <property type="entry name" value="COBYRINATE A,C-DIAMIDE SYNTHASE"/>
    <property type="match status" value="1"/>
</dbReference>
<dbReference type="Proteomes" id="UP001196980">
    <property type="component" value="Unassembled WGS sequence"/>
</dbReference>
<accession>A0ABS6RXI8</accession>
<feature type="site" description="Increases nucleophilicity of active site Cys" evidence="7">
    <location>
        <position position="428"/>
    </location>
</feature>
<feature type="domain" description="CobB/CobQ-like glutamine amidotransferase" evidence="9">
    <location>
        <begin position="246"/>
        <end position="434"/>
    </location>
</feature>
<dbReference type="PROSITE" id="PS51274">
    <property type="entry name" value="GATASE_COBBQ"/>
    <property type="match status" value="1"/>
</dbReference>
<evidence type="ECO:0000256" key="2">
    <source>
        <dbReference type="ARBA" id="ARBA00022598"/>
    </source>
</evidence>
<comment type="pathway">
    <text evidence="7">Cofactor biosynthesis; adenosylcobalamin biosynthesis; cob(II)yrinate a,c-diamide from sirohydrochlorin (anaerobic route): step 10/10.</text>
</comment>
<comment type="domain">
    <text evidence="7">Comprises of two domains. The C-terminal domain contains the binding site for glutamine and catalyzes the hydrolysis of this substrate to glutamate and ammonia. The N-terminal domain is anticipated to bind ATP and cobyrinate and catalyzes the ultimate synthesis of the diamide product. The ammonia produced via the glutaminase domain is probably translocated to the adjacent domain via a molecular tunnel, where it reacts with an activated intermediate.</text>
</comment>
<dbReference type="InterPro" id="IPR004484">
    <property type="entry name" value="CbiA/CobB_synth"/>
</dbReference>
<dbReference type="PANTHER" id="PTHR43873:SF1">
    <property type="entry name" value="COBYRINATE A,C-DIAMIDE SYNTHASE"/>
    <property type="match status" value="1"/>
</dbReference>
<name>A0ABS6RXI8_9BACT</name>
<evidence type="ECO:0000259" key="9">
    <source>
        <dbReference type="Pfam" id="PF07685"/>
    </source>
</evidence>
<evidence type="ECO:0000256" key="1">
    <source>
        <dbReference type="ARBA" id="ARBA00001946"/>
    </source>
</evidence>
<evidence type="ECO:0000256" key="6">
    <source>
        <dbReference type="ARBA" id="ARBA00022962"/>
    </source>
</evidence>
<comment type="caution">
    <text evidence="10">The sequence shown here is derived from an EMBL/GenBank/DDBJ whole genome shotgun (WGS) entry which is preliminary data.</text>
</comment>
<keyword evidence="11" id="KW-1185">Reference proteome</keyword>
<dbReference type="Pfam" id="PF01656">
    <property type="entry name" value="CbiA"/>
    <property type="match status" value="1"/>
</dbReference>
<gene>
    <name evidence="7" type="primary">cbiA</name>
    <name evidence="10" type="ORF">HWQ67_07080</name>
</gene>
<dbReference type="RefSeq" id="WP_218251979.1">
    <property type="nucleotide sequence ID" value="NZ_JABXWD010000097.1"/>
</dbReference>
<comment type="similarity">
    <text evidence="7">Belongs to the CobB/CbiA family.</text>
</comment>
<evidence type="ECO:0000256" key="4">
    <source>
        <dbReference type="ARBA" id="ARBA00022840"/>
    </source>
</evidence>
<dbReference type="NCBIfam" id="TIGR00379">
    <property type="entry name" value="cobB"/>
    <property type="match status" value="1"/>
</dbReference>
<dbReference type="CDD" id="cd03130">
    <property type="entry name" value="GATase1_CobB"/>
    <property type="match status" value="1"/>
</dbReference>
<organism evidence="10 11">
    <name type="scientific">Candidatus Magnetobacterium casense</name>
    <dbReference type="NCBI Taxonomy" id="1455061"/>
    <lineage>
        <taxon>Bacteria</taxon>
        <taxon>Pseudomonadati</taxon>
        <taxon>Nitrospirota</taxon>
        <taxon>Thermodesulfovibrionia</taxon>
        <taxon>Thermodesulfovibrionales</taxon>
        <taxon>Candidatus Magnetobacteriaceae</taxon>
        <taxon>Candidatus Magnetobacterium</taxon>
    </lineage>
</organism>
<comment type="miscellaneous">
    <text evidence="7">The a and c carboxylates of cobyrinate are activated for nucleophilic attack via formation of a phosphorylated intermediate by ATP. CbiA catalyzes first the amidation of the c-carboxylate, and then that of the a-carboxylate.</text>
</comment>
<keyword evidence="4 7" id="KW-0067">ATP-binding</keyword>
<evidence type="ECO:0000313" key="10">
    <source>
        <dbReference type="EMBL" id="MBV6341344.1"/>
    </source>
</evidence>
<keyword evidence="5 7" id="KW-0460">Magnesium</keyword>
<keyword evidence="3 7" id="KW-0547">Nucleotide-binding</keyword>
<comment type="catalytic activity">
    <reaction evidence="7">
        <text>cob(II)yrinate + 2 L-glutamine + 2 ATP + 2 H2O = cob(II)yrinate a,c diamide + 2 L-glutamate + 2 ADP + 2 phosphate + 2 H(+)</text>
        <dbReference type="Rhea" id="RHEA:26289"/>
        <dbReference type="ChEBI" id="CHEBI:15377"/>
        <dbReference type="ChEBI" id="CHEBI:15378"/>
        <dbReference type="ChEBI" id="CHEBI:29985"/>
        <dbReference type="ChEBI" id="CHEBI:30616"/>
        <dbReference type="ChEBI" id="CHEBI:43474"/>
        <dbReference type="ChEBI" id="CHEBI:58359"/>
        <dbReference type="ChEBI" id="CHEBI:58537"/>
        <dbReference type="ChEBI" id="CHEBI:58894"/>
        <dbReference type="ChEBI" id="CHEBI:456216"/>
        <dbReference type="EC" id="6.3.5.11"/>
    </reaction>
</comment>
<evidence type="ECO:0000256" key="5">
    <source>
        <dbReference type="ARBA" id="ARBA00022842"/>
    </source>
</evidence>
<dbReference type="Pfam" id="PF07685">
    <property type="entry name" value="GATase_3"/>
    <property type="match status" value="1"/>
</dbReference>
<reference evidence="10 11" key="1">
    <citation type="journal article" date="2020" name="J Geophys Res Biogeosci">
        <title>Magnetotaxis as an Adaptation to Enable Bacterial Shuttling of Microbial Sulfur and Sulfur Cycling Across Aquatic Oxic#Anoxic Interfaces.</title>
        <authorList>
            <person name="Li J."/>
            <person name="Liu P."/>
            <person name="Wang J."/>
            <person name="Roberts A.P."/>
            <person name="Pan Y."/>
        </authorList>
    </citation>
    <scope>NUCLEOTIDE SEQUENCE [LARGE SCALE GENOMIC DNA]</scope>
    <source>
        <strain evidence="10 11">MYR-1_YQ</strain>
    </source>
</reference>
<evidence type="ECO:0000313" key="11">
    <source>
        <dbReference type="Proteomes" id="UP001196980"/>
    </source>
</evidence>
<proteinExistence type="inferred from homology"/>
<evidence type="ECO:0000259" key="8">
    <source>
        <dbReference type="Pfam" id="PF01656"/>
    </source>
</evidence>
<keyword evidence="6 7" id="KW-0315">Glutamine amidotransferase</keyword>
<comment type="cofactor">
    <cofactor evidence="1 7">
        <name>Mg(2+)</name>
        <dbReference type="ChEBI" id="CHEBI:18420"/>
    </cofactor>
</comment>
<dbReference type="HAMAP" id="MF_00027">
    <property type="entry name" value="CobB_CbiA"/>
    <property type="match status" value="1"/>
</dbReference>
<sequence>MRHAFTIVGIQSGTGKTTLSLGVMSALGRLGLQVAPFKVGPDFIDPGLHRVVTGRTSYNLDTYMCDATYVRDLFTDKSAAADVAVAEGVMGLFDGEGASTAAVARLLSLPVVLVVDVRGMAQSAAAIVAGVRSIAPELAIAGVILNRVGSDRHIRLVSDAITRHCDVTVLGGIPFTPDAGLAQRHLGLFTAEDGCLNPQVIDKLTRLIQDNIDLNALLKNTLTVDATPRSSVSVATSNVTSLSPLRIAVARDNAFCFYYEDNLEMLQHQGMTIVTFSPLNDDRLPDGIDALYLGGGYPELYAGRLSANASMVESIRGFVTSGGVTYAECGGFMYLSEGVTGLDGVFYPLVGVFAAMAVMRDRRVSLGYRQAVLLEDTIIGSKGNIVRGHEFHYSEIVEMPPVVKNALETSQGTQGIWLAPNCLASYMHLHFASNPDIVRSLKKNSEPGLHRLKDLQEKRTRYSRT</sequence>
<dbReference type="InterPro" id="IPR002586">
    <property type="entry name" value="CobQ/CobB/MinD/ParA_Nub-bd_dom"/>
</dbReference>